<name>A0A387HS93_9ACTN</name>
<organism evidence="2 3">
    <name type="scientific">Streptomyces hundungensis</name>
    <dbReference type="NCBI Taxonomy" id="1077946"/>
    <lineage>
        <taxon>Bacteria</taxon>
        <taxon>Bacillati</taxon>
        <taxon>Actinomycetota</taxon>
        <taxon>Actinomycetes</taxon>
        <taxon>Kitasatosporales</taxon>
        <taxon>Streptomycetaceae</taxon>
        <taxon>Streptomyces</taxon>
    </lineage>
</organism>
<evidence type="ECO:0000256" key="1">
    <source>
        <dbReference type="SAM" id="SignalP"/>
    </source>
</evidence>
<gene>
    <name evidence="2" type="ORF">DWB77_07205</name>
</gene>
<evidence type="ECO:0008006" key="4">
    <source>
        <dbReference type="Google" id="ProtNLM"/>
    </source>
</evidence>
<reference evidence="2 3" key="1">
    <citation type="submission" date="2018-10" db="EMBL/GenBank/DDBJ databases">
        <title>Relationship between Morphology and Antimicrobial Activity in Streptomyces.</title>
        <authorList>
            <person name="Kang H.J."/>
            <person name="Kim S.B."/>
        </authorList>
    </citation>
    <scope>NUCLEOTIDE SEQUENCE [LARGE SCALE GENOMIC DNA]</scope>
    <source>
        <strain evidence="2 3">BH38</strain>
    </source>
</reference>
<dbReference type="EMBL" id="CP032698">
    <property type="protein sequence ID" value="AYG84990.1"/>
    <property type="molecule type" value="Genomic_DNA"/>
</dbReference>
<evidence type="ECO:0000313" key="2">
    <source>
        <dbReference type="EMBL" id="AYG84990.1"/>
    </source>
</evidence>
<dbReference type="Proteomes" id="UP000271554">
    <property type="component" value="Chromosome"/>
</dbReference>
<dbReference type="OrthoDB" id="4227729at2"/>
<feature type="signal peptide" evidence="1">
    <location>
        <begin position="1"/>
        <end position="25"/>
    </location>
</feature>
<proteinExistence type="predicted"/>
<accession>A0A387HS93</accession>
<keyword evidence="3" id="KW-1185">Reference proteome</keyword>
<dbReference type="KEGG" id="shun:DWB77_07205"/>
<dbReference type="RefSeq" id="WP_120726723.1">
    <property type="nucleotide sequence ID" value="NZ_CP032698.1"/>
</dbReference>
<keyword evidence="1" id="KW-0732">Signal</keyword>
<protein>
    <recommendedName>
        <fullName evidence="4">Secreted protein</fullName>
    </recommendedName>
</protein>
<dbReference type="AlphaFoldDB" id="A0A387HS93"/>
<sequence length="113" mass="11960">MKAARLLASIGMATLPVAGLIPATAAPANATSHVTCQIGKGGSFSTVGIQCNRQLPSDRATTVTLRNQADHETWHCLNNPPVYFFVNPASTLAHQLKAEEGNTYVGTHCTRLS</sequence>
<feature type="chain" id="PRO_5017417535" description="Secreted protein" evidence="1">
    <location>
        <begin position="26"/>
        <end position="113"/>
    </location>
</feature>
<evidence type="ECO:0000313" key="3">
    <source>
        <dbReference type="Proteomes" id="UP000271554"/>
    </source>
</evidence>